<evidence type="ECO:0000256" key="1">
    <source>
        <dbReference type="SAM" id="MobiDB-lite"/>
    </source>
</evidence>
<dbReference type="AlphaFoldDB" id="A0ABD1WS76"/>
<dbReference type="Proteomes" id="UP001604277">
    <property type="component" value="Unassembled WGS sequence"/>
</dbReference>
<protein>
    <submittedName>
        <fullName evidence="2">Uncharacterized protein</fullName>
    </submittedName>
</protein>
<feature type="compositionally biased region" description="Low complexity" evidence="1">
    <location>
        <begin position="81"/>
        <end position="91"/>
    </location>
</feature>
<organism evidence="2 3">
    <name type="scientific">Forsythia ovata</name>
    <dbReference type="NCBI Taxonomy" id="205694"/>
    <lineage>
        <taxon>Eukaryota</taxon>
        <taxon>Viridiplantae</taxon>
        <taxon>Streptophyta</taxon>
        <taxon>Embryophyta</taxon>
        <taxon>Tracheophyta</taxon>
        <taxon>Spermatophyta</taxon>
        <taxon>Magnoliopsida</taxon>
        <taxon>eudicotyledons</taxon>
        <taxon>Gunneridae</taxon>
        <taxon>Pentapetalae</taxon>
        <taxon>asterids</taxon>
        <taxon>lamiids</taxon>
        <taxon>Lamiales</taxon>
        <taxon>Oleaceae</taxon>
        <taxon>Forsythieae</taxon>
        <taxon>Forsythia</taxon>
    </lineage>
</organism>
<sequence>MKIIGSSHFVTAFNPRSSQFPMFSLTQFFLQQSYLKIFVITSNGSSESVNSLDRQPSGCSLVRVDRLPRSMTMNENEWFDSPDYSSSSSSDLLIWEDTERR</sequence>
<keyword evidence="3" id="KW-1185">Reference proteome</keyword>
<reference evidence="3" key="1">
    <citation type="submission" date="2024-07" db="EMBL/GenBank/DDBJ databases">
        <title>Two chromosome-level genome assemblies of Korean endemic species Abeliophyllum distichum and Forsythia ovata (Oleaceae).</title>
        <authorList>
            <person name="Jang H."/>
        </authorList>
    </citation>
    <scope>NUCLEOTIDE SEQUENCE [LARGE SCALE GENOMIC DNA]</scope>
</reference>
<comment type="caution">
    <text evidence="2">The sequence shown here is derived from an EMBL/GenBank/DDBJ whole genome shotgun (WGS) entry which is preliminary data.</text>
</comment>
<dbReference type="EMBL" id="JBFOLJ010000002">
    <property type="protein sequence ID" value="KAL2552555.1"/>
    <property type="molecule type" value="Genomic_DNA"/>
</dbReference>
<feature type="region of interest" description="Disordered" evidence="1">
    <location>
        <begin position="75"/>
        <end position="101"/>
    </location>
</feature>
<accession>A0ABD1WS76</accession>
<name>A0ABD1WS76_9LAMI</name>
<evidence type="ECO:0000313" key="3">
    <source>
        <dbReference type="Proteomes" id="UP001604277"/>
    </source>
</evidence>
<gene>
    <name evidence="2" type="ORF">Fot_06174</name>
</gene>
<proteinExistence type="predicted"/>
<evidence type="ECO:0000313" key="2">
    <source>
        <dbReference type="EMBL" id="KAL2552555.1"/>
    </source>
</evidence>